<dbReference type="PROSITE" id="PS50930">
    <property type="entry name" value="HTH_LYTTR"/>
    <property type="match status" value="1"/>
</dbReference>
<evidence type="ECO:0000259" key="2">
    <source>
        <dbReference type="PROSITE" id="PS50110"/>
    </source>
</evidence>
<dbReference type="SMART" id="SM00448">
    <property type="entry name" value="REC"/>
    <property type="match status" value="1"/>
</dbReference>
<dbReference type="Proteomes" id="UP000503278">
    <property type="component" value="Chromosome"/>
</dbReference>
<dbReference type="PROSITE" id="PS50110">
    <property type="entry name" value="RESPONSE_REGULATORY"/>
    <property type="match status" value="1"/>
</dbReference>
<dbReference type="SMART" id="SM00850">
    <property type="entry name" value="LytTR"/>
    <property type="match status" value="1"/>
</dbReference>
<evidence type="ECO:0000313" key="4">
    <source>
        <dbReference type="EMBL" id="QJD96135.1"/>
    </source>
</evidence>
<feature type="domain" description="Response regulatory" evidence="2">
    <location>
        <begin position="3"/>
        <end position="114"/>
    </location>
</feature>
<dbReference type="Gene3D" id="3.40.50.2300">
    <property type="match status" value="1"/>
</dbReference>
<dbReference type="Pfam" id="PF00072">
    <property type="entry name" value="Response_reg"/>
    <property type="match status" value="1"/>
</dbReference>
<reference evidence="4 5" key="1">
    <citation type="submission" date="2020-04" db="EMBL/GenBank/DDBJ databases">
        <title>Genome sequencing of novel species.</title>
        <authorList>
            <person name="Heo J."/>
            <person name="Kim S.-J."/>
            <person name="Kim J.-S."/>
            <person name="Hong S.-B."/>
            <person name="Kwon S.-W."/>
        </authorList>
    </citation>
    <scope>NUCLEOTIDE SEQUENCE [LARGE SCALE GENOMIC DNA]</scope>
    <source>
        <strain evidence="4 5">F39-2</strain>
    </source>
</reference>
<accession>A0A7L5DYQ1</accession>
<dbReference type="GO" id="GO:0003677">
    <property type="term" value="F:DNA binding"/>
    <property type="evidence" value="ECO:0007669"/>
    <property type="project" value="InterPro"/>
</dbReference>
<dbReference type="PANTHER" id="PTHR37299:SF1">
    <property type="entry name" value="STAGE 0 SPORULATION PROTEIN A HOMOLOG"/>
    <property type="match status" value="1"/>
</dbReference>
<dbReference type="EMBL" id="CP051682">
    <property type="protein sequence ID" value="QJD96135.1"/>
    <property type="molecule type" value="Genomic_DNA"/>
</dbReference>
<evidence type="ECO:0000256" key="1">
    <source>
        <dbReference type="PROSITE-ProRule" id="PRU00169"/>
    </source>
</evidence>
<feature type="domain" description="HTH LytTR-type" evidence="3">
    <location>
        <begin position="130"/>
        <end position="226"/>
    </location>
</feature>
<dbReference type="InterPro" id="IPR007492">
    <property type="entry name" value="LytTR_DNA-bd_dom"/>
</dbReference>
<dbReference type="GO" id="GO:0000156">
    <property type="term" value="F:phosphorelay response regulator activity"/>
    <property type="evidence" value="ECO:0007669"/>
    <property type="project" value="InterPro"/>
</dbReference>
<dbReference type="RefSeq" id="WP_169607249.1">
    <property type="nucleotide sequence ID" value="NZ_CP051682.1"/>
</dbReference>
<dbReference type="InterPro" id="IPR011006">
    <property type="entry name" value="CheY-like_superfamily"/>
</dbReference>
<dbReference type="KEGG" id="mrob:HH214_09740"/>
<protein>
    <submittedName>
        <fullName evidence="4">Response regulator transcription factor</fullName>
    </submittedName>
</protein>
<evidence type="ECO:0000313" key="5">
    <source>
        <dbReference type="Proteomes" id="UP000503278"/>
    </source>
</evidence>
<dbReference type="SUPFAM" id="SSF52172">
    <property type="entry name" value="CheY-like"/>
    <property type="match status" value="1"/>
</dbReference>
<dbReference type="AlphaFoldDB" id="A0A7L5DYQ1"/>
<organism evidence="4 5">
    <name type="scientific">Mucilaginibacter robiniae</name>
    <dbReference type="NCBI Taxonomy" id="2728022"/>
    <lineage>
        <taxon>Bacteria</taxon>
        <taxon>Pseudomonadati</taxon>
        <taxon>Bacteroidota</taxon>
        <taxon>Sphingobacteriia</taxon>
        <taxon>Sphingobacteriales</taxon>
        <taxon>Sphingobacteriaceae</taxon>
        <taxon>Mucilaginibacter</taxon>
    </lineage>
</organism>
<keyword evidence="5" id="KW-1185">Reference proteome</keyword>
<dbReference type="InterPro" id="IPR046947">
    <property type="entry name" value="LytR-like"/>
</dbReference>
<dbReference type="PANTHER" id="PTHR37299">
    <property type="entry name" value="TRANSCRIPTIONAL REGULATOR-RELATED"/>
    <property type="match status" value="1"/>
</dbReference>
<dbReference type="Pfam" id="PF04397">
    <property type="entry name" value="LytTR"/>
    <property type="match status" value="1"/>
</dbReference>
<name>A0A7L5DYQ1_9SPHI</name>
<dbReference type="Gene3D" id="2.40.50.1020">
    <property type="entry name" value="LytTr DNA-binding domain"/>
    <property type="match status" value="1"/>
</dbReference>
<keyword evidence="1" id="KW-0597">Phosphoprotein</keyword>
<sequence length="226" mass="25879">MIRAIAIDDEPFALEVIRAHASKVPFLELAACFTDAFKAIEYLATESVDLLFLDIKMPDISGMELVESLQTKPLFVFTTAYAEHAVQSYELDAIDYLLKPFSFPRFLKSCHKAKEVLQTKQGPPTITDSIFIKSGYEAVRISFQNILYLESSGNYMTFVLADGRRVVSRLTMQETLTMLPQQQFVRVHRSYIVNKHRVDRVERHQLHLQTYIVPVSSTYPVTLLHS</sequence>
<gene>
    <name evidence="4" type="ORF">HH214_09740</name>
</gene>
<dbReference type="InterPro" id="IPR001789">
    <property type="entry name" value="Sig_transdc_resp-reg_receiver"/>
</dbReference>
<proteinExistence type="predicted"/>
<evidence type="ECO:0000259" key="3">
    <source>
        <dbReference type="PROSITE" id="PS50930"/>
    </source>
</evidence>
<feature type="modified residue" description="4-aspartylphosphate" evidence="1">
    <location>
        <position position="54"/>
    </location>
</feature>